<evidence type="ECO:0000256" key="5">
    <source>
        <dbReference type="ARBA" id="ARBA00022598"/>
    </source>
</evidence>
<dbReference type="GO" id="GO:0005524">
    <property type="term" value="F:ATP binding"/>
    <property type="evidence" value="ECO:0007669"/>
    <property type="project" value="UniProtKB-KW"/>
</dbReference>
<comment type="catalytic activity">
    <reaction evidence="9 10">
        <text>L-glutamyl-tRNA(Gln) + L-glutamine + ATP + H2O = L-glutaminyl-tRNA(Gln) + L-glutamate + ADP + phosphate + H(+)</text>
        <dbReference type="Rhea" id="RHEA:17521"/>
        <dbReference type="Rhea" id="RHEA-COMP:9681"/>
        <dbReference type="Rhea" id="RHEA-COMP:9684"/>
        <dbReference type="ChEBI" id="CHEBI:15377"/>
        <dbReference type="ChEBI" id="CHEBI:15378"/>
        <dbReference type="ChEBI" id="CHEBI:29985"/>
        <dbReference type="ChEBI" id="CHEBI:30616"/>
        <dbReference type="ChEBI" id="CHEBI:43474"/>
        <dbReference type="ChEBI" id="CHEBI:58359"/>
        <dbReference type="ChEBI" id="CHEBI:78520"/>
        <dbReference type="ChEBI" id="CHEBI:78521"/>
        <dbReference type="ChEBI" id="CHEBI:456216"/>
        <dbReference type="EC" id="6.3.5.7"/>
    </reaction>
</comment>
<dbReference type="PANTHER" id="PTHR11895">
    <property type="entry name" value="TRANSAMIDASE"/>
    <property type="match status" value="1"/>
</dbReference>
<evidence type="ECO:0000256" key="2">
    <source>
        <dbReference type="ARBA" id="ARBA00011123"/>
    </source>
</evidence>
<dbReference type="HAMAP" id="MF_00120">
    <property type="entry name" value="GatA"/>
    <property type="match status" value="1"/>
</dbReference>
<evidence type="ECO:0000256" key="7">
    <source>
        <dbReference type="ARBA" id="ARBA00022840"/>
    </source>
</evidence>
<evidence type="ECO:0000256" key="10">
    <source>
        <dbReference type="HAMAP-Rule" id="MF_00120"/>
    </source>
</evidence>
<comment type="function">
    <text evidence="10">Allows the formation of correctly charged Gln-tRNA(Gln) through the transamidation of misacylated Glu-tRNA(Gln) in organisms which lack glutaminyl-tRNA synthetase. The reaction takes place in the presence of glutamine and ATP through an activated gamma-phospho-Glu-tRNA(Gln).</text>
</comment>
<dbReference type="InterPro" id="IPR000120">
    <property type="entry name" value="Amidase"/>
</dbReference>
<dbReference type="InterPro" id="IPR004412">
    <property type="entry name" value="GatA"/>
</dbReference>
<keyword evidence="6 10" id="KW-0547">Nucleotide-binding</keyword>
<dbReference type="InterPro" id="IPR023631">
    <property type="entry name" value="Amidase_dom"/>
</dbReference>
<evidence type="ECO:0000256" key="9">
    <source>
        <dbReference type="ARBA" id="ARBA00047407"/>
    </source>
</evidence>
<keyword evidence="8 10" id="KW-0648">Protein biosynthesis</keyword>
<accession>D9S7N9</accession>
<dbReference type="PANTHER" id="PTHR11895:SF151">
    <property type="entry name" value="GLUTAMYL-TRNA(GLN) AMIDOTRANSFERASE SUBUNIT A"/>
    <property type="match status" value="1"/>
</dbReference>
<reference evidence="13" key="1">
    <citation type="submission" date="2010-08" db="EMBL/GenBank/DDBJ databases">
        <title>Complete sequence of Fibrobacter succinogenes subsp. succinogenes S85.</title>
        <authorList>
            <person name="Durkin A.S."/>
            <person name="Nelson K.E."/>
            <person name="Morrison M."/>
            <person name="Forsberg C.W."/>
            <person name="Wilson D.B."/>
            <person name="Russell J.B."/>
            <person name="Cann I.K.O."/>
            <person name="Mackie R.I."/>
            <person name="White B.A."/>
        </authorList>
    </citation>
    <scope>NUCLEOTIDE SEQUENCE [LARGE SCALE GENOMIC DNA]</scope>
    <source>
        <strain evidence="13">ATCC 19169 / S85</strain>
    </source>
</reference>
<evidence type="ECO:0000313" key="12">
    <source>
        <dbReference type="EMBL" id="ADL26890.1"/>
    </source>
</evidence>
<dbReference type="PROSITE" id="PS00571">
    <property type="entry name" value="AMIDASES"/>
    <property type="match status" value="1"/>
</dbReference>
<feature type="active site" description="Acyl-ester intermediate" evidence="10">
    <location>
        <position position="179"/>
    </location>
</feature>
<dbReference type="SUPFAM" id="SSF75304">
    <property type="entry name" value="Amidase signature (AS) enzymes"/>
    <property type="match status" value="1"/>
</dbReference>
<keyword evidence="7 10" id="KW-0067">ATP-binding</keyword>
<dbReference type="AlphaFoldDB" id="D9S7N9"/>
<dbReference type="InterPro" id="IPR020556">
    <property type="entry name" value="Amidase_CS"/>
</dbReference>
<organism evidence="12 13">
    <name type="scientific">Fibrobacter succinogenes (strain ATCC 19169 / S85)</name>
    <dbReference type="NCBI Taxonomy" id="59374"/>
    <lineage>
        <taxon>Bacteria</taxon>
        <taxon>Pseudomonadati</taxon>
        <taxon>Fibrobacterota</taxon>
        <taxon>Fibrobacteria</taxon>
        <taxon>Fibrobacterales</taxon>
        <taxon>Fibrobacteraceae</taxon>
        <taxon>Fibrobacter</taxon>
    </lineage>
</organism>
<feature type="active site" description="Charge relay system" evidence="10">
    <location>
        <position position="80"/>
    </location>
</feature>
<sequence length="478" mass="50732">MVRRKIMQTIQELQAQLANGSTTAEKLAQASLEKIESTKNLNAYISVLNDRALERAKESDKRRAEGKSLGALDGIPVAVKDNMCLTGTRTTAASKILDNFVAPYTATALEKLEAAGAIIVGKTNMDEFAMGSSNETSYYGPVKNPLDESRVPGGSSGGSAVAVASGTVPCALGSDTGGSIRQPAACTGVVGLKPTYGRVSRYGLLAYASSLDQIGPFGATVRDCATLLGAICGIDPHDNTTSTRPTEDFTAKLGTGVKGKVIGVPKEYFGEGLDAECKAAIENMLKKMEAEGATIKEVSLPHISYAVSSYYIIATAEASSNLSRYDGVRYGYRSAEARKLFDLYAKSRSEGFGKEVQRRILLGSYVLSAGFYDAYYVQAQKVRRLITDDFTEAFKTCDVIASPTMPGLPLKCGMNESDPMAVYLSDIYTVSLNLAGLPGVSVPCGMAGGLPVGLQWIGKPFQEADLLAVAEATERLNK</sequence>
<dbReference type="GO" id="GO:0016740">
    <property type="term" value="F:transferase activity"/>
    <property type="evidence" value="ECO:0007669"/>
    <property type="project" value="UniProtKB-KW"/>
</dbReference>
<evidence type="ECO:0000256" key="4">
    <source>
        <dbReference type="ARBA" id="ARBA00014428"/>
    </source>
</evidence>
<evidence type="ECO:0000259" key="11">
    <source>
        <dbReference type="Pfam" id="PF01425"/>
    </source>
</evidence>
<dbReference type="PATRIC" id="fig|59374.8.peg.2887"/>
<dbReference type="KEGG" id="fsc:FSU_3019"/>
<dbReference type="EC" id="6.3.5.7" evidence="3 10"/>
<dbReference type="GO" id="GO:0050567">
    <property type="term" value="F:glutaminyl-tRNA synthase (glutamine-hydrolyzing) activity"/>
    <property type="evidence" value="ECO:0007669"/>
    <property type="project" value="UniProtKB-UniRule"/>
</dbReference>
<name>D9S7N9_FIBSS</name>
<keyword evidence="12" id="KW-0808">Transferase</keyword>
<protein>
    <recommendedName>
        <fullName evidence="4 10">Glutamyl-tRNA(Gln) amidotransferase subunit A</fullName>
        <shortName evidence="10">Glu-ADT subunit A</shortName>
        <ecNumber evidence="3 10">6.3.5.7</ecNumber>
    </recommendedName>
</protein>
<gene>
    <name evidence="10 12" type="primary">gatA</name>
    <name evidence="12" type="ordered locus">FSU_3019</name>
</gene>
<dbReference type="NCBIfam" id="TIGR00132">
    <property type="entry name" value="gatA"/>
    <property type="match status" value="1"/>
</dbReference>
<dbReference type="eggNOG" id="COG0154">
    <property type="taxonomic scope" value="Bacteria"/>
</dbReference>
<feature type="active site" description="Charge relay system" evidence="10">
    <location>
        <position position="155"/>
    </location>
</feature>
<evidence type="ECO:0000256" key="3">
    <source>
        <dbReference type="ARBA" id="ARBA00012739"/>
    </source>
</evidence>
<dbReference type="EMBL" id="CP002158">
    <property type="protein sequence ID" value="ADL26890.1"/>
    <property type="molecule type" value="Genomic_DNA"/>
</dbReference>
<dbReference type="InterPro" id="IPR036928">
    <property type="entry name" value="AS_sf"/>
</dbReference>
<dbReference type="GO" id="GO:0006412">
    <property type="term" value="P:translation"/>
    <property type="evidence" value="ECO:0007669"/>
    <property type="project" value="UniProtKB-UniRule"/>
</dbReference>
<dbReference type="HOGENOM" id="CLU_009600_0_3_0"/>
<dbReference type="Pfam" id="PF01425">
    <property type="entry name" value="Amidase"/>
    <property type="match status" value="1"/>
</dbReference>
<evidence type="ECO:0000256" key="6">
    <source>
        <dbReference type="ARBA" id="ARBA00022741"/>
    </source>
</evidence>
<dbReference type="Proteomes" id="UP000000517">
    <property type="component" value="Chromosome"/>
</dbReference>
<comment type="subunit">
    <text evidence="2 10">Heterotrimer of A, B and C subunits.</text>
</comment>
<feature type="domain" description="Amidase" evidence="11">
    <location>
        <begin position="28"/>
        <end position="467"/>
    </location>
</feature>
<evidence type="ECO:0000313" key="13">
    <source>
        <dbReference type="Proteomes" id="UP000000517"/>
    </source>
</evidence>
<evidence type="ECO:0000256" key="8">
    <source>
        <dbReference type="ARBA" id="ARBA00022917"/>
    </source>
</evidence>
<dbReference type="Gene3D" id="3.90.1300.10">
    <property type="entry name" value="Amidase signature (AS) domain"/>
    <property type="match status" value="1"/>
</dbReference>
<dbReference type="GO" id="GO:0030956">
    <property type="term" value="C:glutamyl-tRNA(Gln) amidotransferase complex"/>
    <property type="evidence" value="ECO:0007669"/>
    <property type="project" value="InterPro"/>
</dbReference>
<keyword evidence="5 10" id="KW-0436">Ligase</keyword>
<evidence type="ECO:0000256" key="1">
    <source>
        <dbReference type="ARBA" id="ARBA00008069"/>
    </source>
</evidence>
<dbReference type="STRING" id="59374.FSU_3019"/>
<proteinExistence type="inferred from homology"/>
<comment type="similarity">
    <text evidence="1 10">Belongs to the amidase family. GatA subfamily.</text>
</comment>